<name>A0A0A9SUN5_ARUDO</name>
<accession>A0A0A9SUN5</accession>
<protein>
    <submittedName>
        <fullName evidence="1">Uncharacterized protein</fullName>
    </submittedName>
</protein>
<reference evidence="1" key="2">
    <citation type="journal article" date="2015" name="Data Brief">
        <title>Shoot transcriptome of the giant reed, Arundo donax.</title>
        <authorList>
            <person name="Barrero R.A."/>
            <person name="Guerrero F.D."/>
            <person name="Moolhuijzen P."/>
            <person name="Goolsby J.A."/>
            <person name="Tidwell J."/>
            <person name="Bellgard S.E."/>
            <person name="Bellgard M.I."/>
        </authorList>
    </citation>
    <scope>NUCLEOTIDE SEQUENCE</scope>
    <source>
        <tissue evidence="1">Shoot tissue taken approximately 20 cm above the soil surface</tissue>
    </source>
</reference>
<organism evidence="1">
    <name type="scientific">Arundo donax</name>
    <name type="common">Giant reed</name>
    <name type="synonym">Donax arundinaceus</name>
    <dbReference type="NCBI Taxonomy" id="35708"/>
    <lineage>
        <taxon>Eukaryota</taxon>
        <taxon>Viridiplantae</taxon>
        <taxon>Streptophyta</taxon>
        <taxon>Embryophyta</taxon>
        <taxon>Tracheophyta</taxon>
        <taxon>Spermatophyta</taxon>
        <taxon>Magnoliopsida</taxon>
        <taxon>Liliopsida</taxon>
        <taxon>Poales</taxon>
        <taxon>Poaceae</taxon>
        <taxon>PACMAD clade</taxon>
        <taxon>Arundinoideae</taxon>
        <taxon>Arundineae</taxon>
        <taxon>Arundo</taxon>
    </lineage>
</organism>
<dbReference type="EMBL" id="GBRH01240665">
    <property type="protein sequence ID" value="JAD57230.1"/>
    <property type="molecule type" value="Transcribed_RNA"/>
</dbReference>
<proteinExistence type="predicted"/>
<evidence type="ECO:0000313" key="1">
    <source>
        <dbReference type="EMBL" id="JAD57230.1"/>
    </source>
</evidence>
<dbReference type="AlphaFoldDB" id="A0A0A9SUN5"/>
<reference evidence="1" key="1">
    <citation type="submission" date="2014-09" db="EMBL/GenBank/DDBJ databases">
        <authorList>
            <person name="Magalhaes I.L.F."/>
            <person name="Oliveira U."/>
            <person name="Santos F.R."/>
            <person name="Vidigal T.H.D.A."/>
            <person name="Brescovit A.D."/>
            <person name="Santos A.J."/>
        </authorList>
    </citation>
    <scope>NUCLEOTIDE SEQUENCE</scope>
    <source>
        <tissue evidence="1">Shoot tissue taken approximately 20 cm above the soil surface</tissue>
    </source>
</reference>
<sequence length="32" mass="3609">MAVSRFYLLPCLMCVCHCLGERPPNCLGLRRG</sequence>